<evidence type="ECO:0000313" key="7">
    <source>
        <dbReference type="Proteomes" id="UP001237642"/>
    </source>
</evidence>
<feature type="domain" description="GST N-terminal" evidence="5">
    <location>
        <begin position="52"/>
        <end position="131"/>
    </location>
</feature>
<evidence type="ECO:0000259" key="5">
    <source>
        <dbReference type="PROSITE" id="PS50404"/>
    </source>
</evidence>
<comment type="similarity">
    <text evidence="2">Belongs to the GST superfamily. Tau family.</text>
</comment>
<dbReference type="Proteomes" id="UP001237642">
    <property type="component" value="Unassembled WGS sequence"/>
</dbReference>
<dbReference type="PANTHER" id="PTHR11260:SF779">
    <property type="entry name" value="GLUTATHIONE TRANSFERASE"/>
    <property type="match status" value="1"/>
</dbReference>
<keyword evidence="1 4" id="KW-0808">Transferase</keyword>
<gene>
    <name evidence="6" type="ORF">POM88_028096</name>
</gene>
<reference evidence="6" key="1">
    <citation type="submission" date="2023-02" db="EMBL/GenBank/DDBJ databases">
        <title>Genome of toxic invasive species Heracleum sosnowskyi carries increased number of genes despite the absence of recent whole-genome duplications.</title>
        <authorList>
            <person name="Schelkunov M."/>
            <person name="Shtratnikova V."/>
            <person name="Makarenko M."/>
            <person name="Klepikova A."/>
            <person name="Omelchenko D."/>
            <person name="Novikova G."/>
            <person name="Obukhova E."/>
            <person name="Bogdanov V."/>
            <person name="Penin A."/>
            <person name="Logacheva M."/>
        </authorList>
    </citation>
    <scope>NUCLEOTIDE SEQUENCE</scope>
    <source>
        <strain evidence="6">Hsosn_3</strain>
        <tissue evidence="6">Leaf</tissue>
    </source>
</reference>
<dbReference type="Pfam" id="PF02798">
    <property type="entry name" value="GST_N"/>
    <property type="match status" value="1"/>
</dbReference>
<evidence type="ECO:0000256" key="4">
    <source>
        <dbReference type="RuleBase" id="RU369102"/>
    </source>
</evidence>
<dbReference type="SUPFAM" id="SSF52833">
    <property type="entry name" value="Thioredoxin-like"/>
    <property type="match status" value="1"/>
</dbReference>
<dbReference type="InterPro" id="IPR045073">
    <property type="entry name" value="Omega/Tau-like"/>
</dbReference>
<reference evidence="6" key="2">
    <citation type="submission" date="2023-05" db="EMBL/GenBank/DDBJ databases">
        <authorList>
            <person name="Schelkunov M.I."/>
        </authorList>
    </citation>
    <scope>NUCLEOTIDE SEQUENCE</scope>
    <source>
        <strain evidence="6">Hsosn_3</strain>
        <tissue evidence="6">Leaf</tissue>
    </source>
</reference>
<evidence type="ECO:0000313" key="6">
    <source>
        <dbReference type="EMBL" id="KAK1381352.1"/>
    </source>
</evidence>
<comment type="catalytic activity">
    <reaction evidence="3 4">
        <text>RX + glutathione = an S-substituted glutathione + a halide anion + H(+)</text>
        <dbReference type="Rhea" id="RHEA:16437"/>
        <dbReference type="ChEBI" id="CHEBI:15378"/>
        <dbReference type="ChEBI" id="CHEBI:16042"/>
        <dbReference type="ChEBI" id="CHEBI:17792"/>
        <dbReference type="ChEBI" id="CHEBI:57925"/>
        <dbReference type="ChEBI" id="CHEBI:90779"/>
        <dbReference type="EC" id="2.5.1.18"/>
    </reaction>
</comment>
<comment type="caution">
    <text evidence="6">The sequence shown here is derived from an EMBL/GenBank/DDBJ whole genome shotgun (WGS) entry which is preliminary data.</text>
</comment>
<dbReference type="Gene3D" id="3.40.30.10">
    <property type="entry name" value="Glutaredoxin"/>
    <property type="match status" value="1"/>
</dbReference>
<accession>A0AAD8I8V7</accession>
<dbReference type="PROSITE" id="PS50404">
    <property type="entry name" value="GST_NTER"/>
    <property type="match status" value="1"/>
</dbReference>
<protein>
    <recommendedName>
        <fullName evidence="4">Glutathione S-transferase</fullName>
        <ecNumber evidence="4">2.5.1.18</ecNumber>
    </recommendedName>
</protein>
<dbReference type="InterPro" id="IPR036249">
    <property type="entry name" value="Thioredoxin-like_sf"/>
</dbReference>
<dbReference type="EMBL" id="JAUIZM010000006">
    <property type="protein sequence ID" value="KAK1381352.1"/>
    <property type="molecule type" value="Genomic_DNA"/>
</dbReference>
<dbReference type="InterPro" id="IPR004045">
    <property type="entry name" value="Glutathione_S-Trfase_N"/>
</dbReference>
<dbReference type="CDD" id="cd03058">
    <property type="entry name" value="GST_N_Tau"/>
    <property type="match status" value="1"/>
</dbReference>
<comment type="function">
    <text evidence="4">Is involved in the conjugation of reduced glutathione to a wide number of exogenous and endogenous hydrophobic electrophiles.</text>
</comment>
<sequence>MISFILLGAGIKYKIEIRNTDADNATFLVYIINFLHPTFLVIIHPTNYGANKYVTLLGAVFSPFVNRVQIAINLKSVGYDYSEETFTSKNDLLLRYNPIHKTVPVLIHEDKIICESLIVVEYSNQVWTDNGYYILPFGGDPAYGNTRAFFGWASRFMSNYAVKNVLPETGRFVEVLKNIQVRAKAFPNQPWPYIP</sequence>
<evidence type="ECO:0000256" key="3">
    <source>
        <dbReference type="ARBA" id="ARBA00047960"/>
    </source>
</evidence>
<name>A0AAD8I8V7_9APIA</name>
<evidence type="ECO:0000256" key="2">
    <source>
        <dbReference type="ARBA" id="ARBA00025743"/>
    </source>
</evidence>
<proteinExistence type="inferred from homology"/>
<dbReference type="AlphaFoldDB" id="A0AAD8I8V7"/>
<dbReference type="GO" id="GO:0006749">
    <property type="term" value="P:glutathione metabolic process"/>
    <property type="evidence" value="ECO:0007669"/>
    <property type="project" value="TreeGrafter"/>
</dbReference>
<keyword evidence="7" id="KW-1185">Reference proteome</keyword>
<dbReference type="GO" id="GO:0005829">
    <property type="term" value="C:cytosol"/>
    <property type="evidence" value="ECO:0007669"/>
    <property type="project" value="UniProtKB-SubCell"/>
</dbReference>
<keyword evidence="4" id="KW-0963">Cytoplasm</keyword>
<dbReference type="FunFam" id="3.40.30.10:FF:000044">
    <property type="entry name" value="Glutathione S-transferase GSTU6"/>
    <property type="match status" value="1"/>
</dbReference>
<comment type="subcellular location">
    <subcellularLocation>
        <location evidence="4">Cytoplasm</location>
        <location evidence="4">Cytosol</location>
    </subcellularLocation>
</comment>
<dbReference type="EC" id="2.5.1.18" evidence="4"/>
<organism evidence="6 7">
    <name type="scientific">Heracleum sosnowskyi</name>
    <dbReference type="NCBI Taxonomy" id="360622"/>
    <lineage>
        <taxon>Eukaryota</taxon>
        <taxon>Viridiplantae</taxon>
        <taxon>Streptophyta</taxon>
        <taxon>Embryophyta</taxon>
        <taxon>Tracheophyta</taxon>
        <taxon>Spermatophyta</taxon>
        <taxon>Magnoliopsida</taxon>
        <taxon>eudicotyledons</taxon>
        <taxon>Gunneridae</taxon>
        <taxon>Pentapetalae</taxon>
        <taxon>asterids</taxon>
        <taxon>campanulids</taxon>
        <taxon>Apiales</taxon>
        <taxon>Apiaceae</taxon>
        <taxon>Apioideae</taxon>
        <taxon>apioid superclade</taxon>
        <taxon>Tordylieae</taxon>
        <taxon>Tordyliinae</taxon>
        <taxon>Heracleum</taxon>
    </lineage>
</organism>
<evidence type="ECO:0000256" key="1">
    <source>
        <dbReference type="ARBA" id="ARBA00022679"/>
    </source>
</evidence>
<dbReference type="PANTHER" id="PTHR11260">
    <property type="entry name" value="GLUTATHIONE S-TRANSFERASE, GST, SUPERFAMILY, GST DOMAIN CONTAINING"/>
    <property type="match status" value="1"/>
</dbReference>
<dbReference type="GO" id="GO:0004364">
    <property type="term" value="F:glutathione transferase activity"/>
    <property type="evidence" value="ECO:0007669"/>
    <property type="project" value="UniProtKB-UniRule"/>
</dbReference>